<evidence type="ECO:0000313" key="1">
    <source>
        <dbReference type="EMBL" id="GCE40921.1"/>
    </source>
</evidence>
<reference evidence="1 2" key="1">
    <citation type="submission" date="2018-11" db="EMBL/GenBank/DDBJ databases">
        <title>Microbial catabolism of amino acid.</title>
        <authorList>
            <person name="Hibi M."/>
            <person name="Ogawa J."/>
        </authorList>
    </citation>
    <scope>NUCLEOTIDE SEQUENCE [LARGE SCALE GENOMIC DNA]</scope>
    <source>
        <strain evidence="1 2">C31-06</strain>
    </source>
</reference>
<comment type="caution">
    <text evidence="1">The sequence shown here is derived from an EMBL/GenBank/DDBJ whole genome shotgun (WGS) entry which is preliminary data.</text>
</comment>
<accession>A0A402CBG3</accession>
<gene>
    <name evidence="1" type="ORF">Rhow_004564</name>
</gene>
<proteinExistence type="predicted"/>
<dbReference type="Proteomes" id="UP000287519">
    <property type="component" value="Unassembled WGS sequence"/>
</dbReference>
<keyword evidence="2" id="KW-1185">Reference proteome</keyword>
<evidence type="ECO:0000313" key="2">
    <source>
        <dbReference type="Proteomes" id="UP000287519"/>
    </source>
</evidence>
<sequence length="40" mass="4413">MAVRRILQTTQWSRCDRLPPALSHSVPAEAAALLNAPRQS</sequence>
<protein>
    <submittedName>
        <fullName evidence="1">Uncharacterized protein</fullName>
    </submittedName>
</protein>
<dbReference type="EMBL" id="BHYM01000038">
    <property type="protein sequence ID" value="GCE40921.1"/>
    <property type="molecule type" value="Genomic_DNA"/>
</dbReference>
<organism evidence="1 2">
    <name type="scientific">Rhodococcus wratislaviensis</name>
    <name type="common">Tsukamurella wratislaviensis</name>
    <dbReference type="NCBI Taxonomy" id="44752"/>
    <lineage>
        <taxon>Bacteria</taxon>
        <taxon>Bacillati</taxon>
        <taxon>Actinomycetota</taxon>
        <taxon>Actinomycetes</taxon>
        <taxon>Mycobacteriales</taxon>
        <taxon>Nocardiaceae</taxon>
        <taxon>Rhodococcus</taxon>
    </lineage>
</organism>
<name>A0A402CBG3_RHOWR</name>
<dbReference type="AlphaFoldDB" id="A0A402CBG3"/>